<dbReference type="KEGG" id="bze:COCCADRAFT_112992"/>
<keyword evidence="3" id="KW-1185">Reference proteome</keyword>
<evidence type="ECO:0000313" key="3">
    <source>
        <dbReference type="Proteomes" id="UP000053841"/>
    </source>
</evidence>
<name>W6XNV5_COCC2</name>
<proteinExistence type="predicted"/>
<dbReference type="HOGENOM" id="CLU_2432779_0_0_1"/>
<evidence type="ECO:0000256" key="1">
    <source>
        <dbReference type="SAM" id="MobiDB-lite"/>
    </source>
</evidence>
<dbReference type="GeneID" id="19144561"/>
<protein>
    <submittedName>
        <fullName evidence="2">Uncharacterized protein</fullName>
    </submittedName>
</protein>
<reference evidence="2 3" key="1">
    <citation type="journal article" date="2013" name="PLoS Genet.">
        <title>Comparative genome structure, secondary metabolite, and effector coding capacity across Cochliobolus pathogens.</title>
        <authorList>
            <person name="Condon B.J."/>
            <person name="Leng Y."/>
            <person name="Wu D."/>
            <person name="Bushley K.E."/>
            <person name="Ohm R.A."/>
            <person name="Otillar R."/>
            <person name="Martin J."/>
            <person name="Schackwitz W."/>
            <person name="Grimwood J."/>
            <person name="MohdZainudin N."/>
            <person name="Xue C."/>
            <person name="Wang R."/>
            <person name="Manning V.A."/>
            <person name="Dhillon B."/>
            <person name="Tu Z.J."/>
            <person name="Steffenson B.J."/>
            <person name="Salamov A."/>
            <person name="Sun H."/>
            <person name="Lowry S."/>
            <person name="LaButti K."/>
            <person name="Han J."/>
            <person name="Copeland A."/>
            <person name="Lindquist E."/>
            <person name="Barry K."/>
            <person name="Schmutz J."/>
            <person name="Baker S.E."/>
            <person name="Ciuffetti L.M."/>
            <person name="Grigoriev I.V."/>
            <person name="Zhong S."/>
            <person name="Turgeon B.G."/>
        </authorList>
    </citation>
    <scope>NUCLEOTIDE SEQUENCE [LARGE SCALE GENOMIC DNA]</scope>
    <source>
        <strain evidence="2 3">26-R-13</strain>
    </source>
</reference>
<dbReference type="AlphaFoldDB" id="W6XNV5"/>
<evidence type="ECO:0000313" key="2">
    <source>
        <dbReference type="EMBL" id="EUC26935.1"/>
    </source>
</evidence>
<gene>
    <name evidence="2" type="ORF">COCCADRAFT_112992</name>
</gene>
<dbReference type="RefSeq" id="XP_007718762.1">
    <property type="nucleotide sequence ID" value="XM_007720572.1"/>
</dbReference>
<sequence length="91" mass="10535">SPPMTKHSQHGILRDKRIAGRVKRRRPVDPRQIDCQISIFSPKKESGCMGWAERKNTRLNTQRHQNLVTTSNTGRNMCKPAPLSRGRWIFL</sequence>
<dbReference type="EMBL" id="KI965057">
    <property type="protein sequence ID" value="EUC26935.1"/>
    <property type="molecule type" value="Genomic_DNA"/>
</dbReference>
<organism evidence="2 3">
    <name type="scientific">Cochliobolus carbonum (strain 26-R-13)</name>
    <name type="common">Maize leaf spot fungus</name>
    <name type="synonym">Bipolaris zeicola</name>
    <dbReference type="NCBI Taxonomy" id="930089"/>
    <lineage>
        <taxon>Eukaryota</taxon>
        <taxon>Fungi</taxon>
        <taxon>Dikarya</taxon>
        <taxon>Ascomycota</taxon>
        <taxon>Pezizomycotina</taxon>
        <taxon>Dothideomycetes</taxon>
        <taxon>Pleosporomycetidae</taxon>
        <taxon>Pleosporales</taxon>
        <taxon>Pleosporineae</taxon>
        <taxon>Pleosporaceae</taxon>
        <taxon>Bipolaris</taxon>
    </lineage>
</organism>
<feature type="region of interest" description="Disordered" evidence="1">
    <location>
        <begin position="1"/>
        <end position="27"/>
    </location>
</feature>
<feature type="non-terminal residue" evidence="2">
    <location>
        <position position="1"/>
    </location>
</feature>
<dbReference type="Proteomes" id="UP000053841">
    <property type="component" value="Unassembled WGS sequence"/>
</dbReference>
<accession>W6XNV5</accession>